<dbReference type="PANTHER" id="PTHR35010">
    <property type="entry name" value="BLL4672 PROTEIN-RELATED"/>
    <property type="match status" value="1"/>
</dbReference>
<dbReference type="AlphaFoldDB" id="A0A561T165"/>
<dbReference type="InterPro" id="IPR001387">
    <property type="entry name" value="Cro/C1-type_HTH"/>
</dbReference>
<name>A0A561T165_9PSEU</name>
<dbReference type="InterPro" id="IPR041413">
    <property type="entry name" value="MLTR_LBD"/>
</dbReference>
<organism evidence="2 3">
    <name type="scientific">Pseudonocardia hierapolitana</name>
    <dbReference type="NCBI Taxonomy" id="1128676"/>
    <lineage>
        <taxon>Bacteria</taxon>
        <taxon>Bacillati</taxon>
        <taxon>Actinomycetota</taxon>
        <taxon>Actinomycetes</taxon>
        <taxon>Pseudonocardiales</taxon>
        <taxon>Pseudonocardiaceae</taxon>
        <taxon>Pseudonocardia</taxon>
    </lineage>
</organism>
<dbReference type="Gene3D" id="3.30.450.180">
    <property type="match status" value="1"/>
</dbReference>
<keyword evidence="3" id="KW-1185">Reference proteome</keyword>
<dbReference type="OrthoDB" id="4790304at2"/>
<dbReference type="SUPFAM" id="SSF47413">
    <property type="entry name" value="lambda repressor-like DNA-binding domains"/>
    <property type="match status" value="1"/>
</dbReference>
<dbReference type="Pfam" id="PF17765">
    <property type="entry name" value="MLTR_LBD"/>
    <property type="match status" value="1"/>
</dbReference>
<evidence type="ECO:0000259" key="1">
    <source>
        <dbReference type="SMART" id="SM00530"/>
    </source>
</evidence>
<reference evidence="2 3" key="1">
    <citation type="submission" date="2019-06" db="EMBL/GenBank/DDBJ databases">
        <title>Sequencing the genomes of 1000 actinobacteria strains.</title>
        <authorList>
            <person name="Klenk H.-P."/>
        </authorList>
    </citation>
    <scope>NUCLEOTIDE SEQUENCE [LARGE SCALE GENOMIC DNA]</scope>
    <source>
        <strain evidence="2 3">DSM 45671</strain>
    </source>
</reference>
<dbReference type="CDD" id="cd00093">
    <property type="entry name" value="HTH_XRE"/>
    <property type="match status" value="1"/>
</dbReference>
<sequence length="260" mass="27870">MVVVRVTGCAARRRELGACLRSYRRLVAPEQVGLPAGGRRRTPGLRREEVATLAGVGLSWYTWLEQGRVTASGHVLESVGRVLGLDGAGRRHLRLLSAPAEPPPATPPAADLVPLLADFAGPAAVLDHRLDIVAANPRWTRVWGEPRDVDPARRNVLWQLAAGPPAVPVDDPGPLMTALRRQFRMAANLYAGDERIAEVAELLRADAPAYTPLWECRGIGAFGEPTVVVAGRELRAHLLEPAGRPGSALLFLAAADERGA</sequence>
<protein>
    <submittedName>
        <fullName evidence="2">Helix-turn-helix protein</fullName>
    </submittedName>
</protein>
<dbReference type="InterPro" id="IPR010982">
    <property type="entry name" value="Lambda_DNA-bd_dom_sf"/>
</dbReference>
<dbReference type="GO" id="GO:0003677">
    <property type="term" value="F:DNA binding"/>
    <property type="evidence" value="ECO:0007669"/>
    <property type="project" value="InterPro"/>
</dbReference>
<feature type="domain" description="HTH cro/C1-type" evidence="1">
    <location>
        <begin position="19"/>
        <end position="90"/>
    </location>
</feature>
<dbReference type="Pfam" id="PF13560">
    <property type="entry name" value="HTH_31"/>
    <property type="match status" value="1"/>
</dbReference>
<dbReference type="SMART" id="SM00530">
    <property type="entry name" value="HTH_XRE"/>
    <property type="match status" value="1"/>
</dbReference>
<comment type="caution">
    <text evidence="2">The sequence shown here is derived from an EMBL/GenBank/DDBJ whole genome shotgun (WGS) entry which is preliminary data.</text>
</comment>
<evidence type="ECO:0000313" key="2">
    <source>
        <dbReference type="EMBL" id="TWF80843.1"/>
    </source>
</evidence>
<accession>A0A561T165</accession>
<evidence type="ECO:0000313" key="3">
    <source>
        <dbReference type="Proteomes" id="UP000321261"/>
    </source>
</evidence>
<gene>
    <name evidence="2" type="ORF">FHX44_116786</name>
</gene>
<dbReference type="PANTHER" id="PTHR35010:SF2">
    <property type="entry name" value="BLL4672 PROTEIN"/>
    <property type="match status" value="1"/>
</dbReference>
<dbReference type="Gene3D" id="1.10.260.40">
    <property type="entry name" value="lambda repressor-like DNA-binding domains"/>
    <property type="match status" value="1"/>
</dbReference>
<dbReference type="EMBL" id="VIWU01000001">
    <property type="protein sequence ID" value="TWF80843.1"/>
    <property type="molecule type" value="Genomic_DNA"/>
</dbReference>
<proteinExistence type="predicted"/>
<dbReference type="Proteomes" id="UP000321261">
    <property type="component" value="Unassembled WGS sequence"/>
</dbReference>